<accession>A0ABT8L5G7</accession>
<dbReference type="Proteomes" id="UP001172083">
    <property type="component" value="Unassembled WGS sequence"/>
</dbReference>
<gene>
    <name evidence="1" type="ORF">QQ020_12960</name>
</gene>
<organism evidence="1 2">
    <name type="scientific">Agaribacillus aureus</name>
    <dbReference type="NCBI Taxonomy" id="3051825"/>
    <lineage>
        <taxon>Bacteria</taxon>
        <taxon>Pseudomonadati</taxon>
        <taxon>Bacteroidota</taxon>
        <taxon>Cytophagia</taxon>
        <taxon>Cytophagales</taxon>
        <taxon>Splendidivirgaceae</taxon>
        <taxon>Agaribacillus</taxon>
    </lineage>
</organism>
<protein>
    <recommendedName>
        <fullName evidence="3">Lipoprotein</fullName>
    </recommendedName>
</protein>
<evidence type="ECO:0000313" key="1">
    <source>
        <dbReference type="EMBL" id="MDN5212969.1"/>
    </source>
</evidence>
<reference evidence="1" key="1">
    <citation type="submission" date="2023-06" db="EMBL/GenBank/DDBJ databases">
        <title>Genomic of Agaribacillus aureum.</title>
        <authorList>
            <person name="Wang G."/>
        </authorList>
    </citation>
    <scope>NUCLEOTIDE SEQUENCE</scope>
    <source>
        <strain evidence="1">BMA12</strain>
    </source>
</reference>
<keyword evidence="2" id="KW-1185">Reference proteome</keyword>
<dbReference type="PROSITE" id="PS51257">
    <property type="entry name" value="PROKAR_LIPOPROTEIN"/>
    <property type="match status" value="1"/>
</dbReference>
<proteinExistence type="predicted"/>
<comment type="caution">
    <text evidence="1">The sequence shown here is derived from an EMBL/GenBank/DDBJ whole genome shotgun (WGS) entry which is preliminary data.</text>
</comment>
<dbReference type="RefSeq" id="WP_346758286.1">
    <property type="nucleotide sequence ID" value="NZ_JAUJEB010000001.1"/>
</dbReference>
<sequence length="216" mass="24561">MKSPLPIQSFCLLCTLLFSVSCSPKLTSDWTRQEYQDRSFTKIAVVAIHENLTVRTKFESTAVKRFKKEGINAIEGITIFPPKMTEAQKQPKNLIKIIEENNLDGVVTMSLVSSEEGTRYRPGEDYVVPAGYSRFGKYYVQRYARVQAPGYYEPTKSYLVEAILYDLKGELYEGKETLVWSGQSSLVDPSSIESAANSFTKKMVRHMVDNQIIKMK</sequence>
<name>A0ABT8L5G7_9BACT</name>
<evidence type="ECO:0000313" key="2">
    <source>
        <dbReference type="Proteomes" id="UP001172083"/>
    </source>
</evidence>
<dbReference type="EMBL" id="JAUJEB010000001">
    <property type="protein sequence ID" value="MDN5212969.1"/>
    <property type="molecule type" value="Genomic_DNA"/>
</dbReference>
<evidence type="ECO:0008006" key="3">
    <source>
        <dbReference type="Google" id="ProtNLM"/>
    </source>
</evidence>